<dbReference type="KEGG" id="bge:BC1002_6549"/>
<reference evidence="2" key="1">
    <citation type="submission" date="2010-04" db="EMBL/GenBank/DDBJ databases">
        <title>Complete sequence of chromosome 3 of Burkholderia sp. CCGE1002.</title>
        <authorList>
            <consortium name="US DOE Joint Genome Institute"/>
            <person name="Lucas S."/>
            <person name="Copeland A."/>
            <person name="Lapidus A."/>
            <person name="Cheng J.-F."/>
            <person name="Bruce D."/>
            <person name="Goodwin L."/>
            <person name="Pitluck S."/>
            <person name="Chertkov O."/>
            <person name="Detter J.C."/>
            <person name="Han C."/>
            <person name="Tapia R."/>
            <person name="Land M."/>
            <person name="Hauser L."/>
            <person name="Kyrpides N."/>
            <person name="Ovchinnikova G."/>
            <person name="Martinez-Romero E."/>
            <person name="Hernandez M.A.R."/>
            <person name="Tiedje J.M."/>
            <person name="Woyke T."/>
        </authorList>
    </citation>
    <scope>NUCLEOTIDE SEQUENCE [LARGE SCALE GENOMIC DNA]</scope>
    <source>
        <strain evidence="2">CCGE1002</strain>
    </source>
</reference>
<sequence length="125" mass="13459">MSAAAIITIADVRARFGTASKPFDDAEIEVAIADTRPYFDRERWGGFYQRAACALVMHFLAMGRAAERAGGKPSLPATSKKAGEVQVGYATPTFMMGDDAWLAATTWGQEYLQLRRIVGAGGLVV</sequence>
<dbReference type="STRING" id="640511.BC1002_6549"/>
<organism evidence="1 2">
    <name type="scientific">Paraburkholderia atlantica</name>
    <dbReference type="NCBI Taxonomy" id="2654982"/>
    <lineage>
        <taxon>Bacteria</taxon>
        <taxon>Pseudomonadati</taxon>
        <taxon>Pseudomonadota</taxon>
        <taxon>Betaproteobacteria</taxon>
        <taxon>Burkholderiales</taxon>
        <taxon>Burkholderiaceae</taxon>
        <taxon>Paraburkholderia</taxon>
    </lineage>
</organism>
<dbReference type="AlphaFoldDB" id="D5WME4"/>
<dbReference type="HOGENOM" id="CLU_164129_0_0_4"/>
<reference evidence="1 2" key="2">
    <citation type="journal article" date="2012" name="J. Bacteriol.">
        <title>Genome Sequences of Burkholderia sp. Strains CCGE1002 and H160, Isolated from Legume Nodules in Mexico and Brazil.</title>
        <authorList>
            <person name="Ormeno-Orrillo E."/>
            <person name="Rogel M.A."/>
            <person name="Chueire L.M."/>
            <person name="Tiedje J.M."/>
            <person name="Martinez-Romero E."/>
            <person name="Hungria M."/>
        </authorList>
    </citation>
    <scope>NUCLEOTIDE SEQUENCE [LARGE SCALE GENOMIC DNA]</scope>
    <source>
        <strain evidence="1 2">CCGE1002</strain>
    </source>
</reference>
<dbReference type="eggNOG" id="ENOG5033ED4">
    <property type="taxonomic scope" value="Bacteria"/>
</dbReference>
<gene>
    <name evidence="1" type="ordered locus">BC1002_6549</name>
</gene>
<protein>
    <recommendedName>
        <fullName evidence="3">DUF4054 domain-containing protein</fullName>
    </recommendedName>
</protein>
<dbReference type="GeneID" id="301098221"/>
<dbReference type="Proteomes" id="UP000002190">
    <property type="component" value="Chromosome 3"/>
</dbReference>
<evidence type="ECO:0000313" key="2">
    <source>
        <dbReference type="Proteomes" id="UP000002190"/>
    </source>
</evidence>
<accession>D5WME4</accession>
<proteinExistence type="predicted"/>
<name>D5WME4_PARAM</name>
<dbReference type="InterPro" id="IPR025127">
    <property type="entry name" value="DUF4054"/>
</dbReference>
<dbReference type="RefSeq" id="WP_013094177.1">
    <property type="nucleotide sequence ID" value="NC_014119.1"/>
</dbReference>
<evidence type="ECO:0008006" key="3">
    <source>
        <dbReference type="Google" id="ProtNLM"/>
    </source>
</evidence>
<dbReference type="Pfam" id="PF13262">
    <property type="entry name" value="DUF4054"/>
    <property type="match status" value="1"/>
</dbReference>
<evidence type="ECO:0000313" key="1">
    <source>
        <dbReference type="EMBL" id="ADG20390.1"/>
    </source>
</evidence>
<dbReference type="EMBL" id="CP002015">
    <property type="protein sequence ID" value="ADG20390.1"/>
    <property type="molecule type" value="Genomic_DNA"/>
</dbReference>